<dbReference type="Proteomes" id="UP000002669">
    <property type="component" value="Unassembled WGS sequence"/>
</dbReference>
<accession>E4UYK3</accession>
<protein>
    <submittedName>
        <fullName evidence="1">Uncharacterized protein</fullName>
    </submittedName>
</protein>
<reference evidence="2" key="1">
    <citation type="journal article" date="2012" name="MBio">
        <title>Comparative genome analysis of Trichophyton rubrum and related dermatophytes reveals candidate genes involved in infection.</title>
        <authorList>
            <person name="Martinez D.A."/>
            <person name="Oliver B.G."/>
            <person name="Graeser Y."/>
            <person name="Goldberg J.M."/>
            <person name="Li W."/>
            <person name="Martinez-Rossi N.M."/>
            <person name="Monod M."/>
            <person name="Shelest E."/>
            <person name="Barton R.C."/>
            <person name="Birch E."/>
            <person name="Brakhage A.A."/>
            <person name="Chen Z."/>
            <person name="Gurr S.J."/>
            <person name="Heiman D."/>
            <person name="Heitman J."/>
            <person name="Kosti I."/>
            <person name="Rossi A."/>
            <person name="Saif S."/>
            <person name="Samalova M."/>
            <person name="Saunders C.W."/>
            <person name="Shea T."/>
            <person name="Summerbell R.C."/>
            <person name="Xu J."/>
            <person name="Young S."/>
            <person name="Zeng Q."/>
            <person name="Birren B.W."/>
            <person name="Cuomo C.A."/>
            <person name="White T.C."/>
        </authorList>
    </citation>
    <scope>NUCLEOTIDE SEQUENCE [LARGE SCALE GENOMIC DNA]</scope>
    <source>
        <strain evidence="2">ATCC MYA-4604 / CBS 118893</strain>
    </source>
</reference>
<dbReference type="VEuPathDB" id="FungiDB:MGYG_05169"/>
<dbReference type="eggNOG" id="ENOG502SZ7A">
    <property type="taxonomic scope" value="Eukaryota"/>
</dbReference>
<proteinExistence type="predicted"/>
<evidence type="ECO:0000313" key="1">
    <source>
        <dbReference type="EMBL" id="EFR02166.1"/>
    </source>
</evidence>
<dbReference type="GeneID" id="10027850"/>
<dbReference type="OrthoDB" id="4170609at2759"/>
<gene>
    <name evidence="1" type="ORF">MGYG_05169</name>
</gene>
<dbReference type="RefSeq" id="XP_003172577.1">
    <property type="nucleotide sequence ID" value="XM_003172529.1"/>
</dbReference>
<sequence length="349" mass="39909">MAAHGLNQVPANVVEWRDAIYRHGLQRRTLEQLWMEELDHFFNEDHINDAIKFMEGNLLGLHMLQTLCRHICVPEDALTITLPKYSGTLAGELGPFSMLTNLFNQLEDRSIQASIEERRTLGLDSMTPCSTQHAQTQKVQRIRLLKRPTRRISKCHPTSQQHSSMQFRARVDGSILFSLSVAGMPREAAIFEVKRAPRKGKDSVPILAQQAMEHAVYIWKCHTRDEMVILPNHSCTLILTRAILTDEAVVDKKSQAYHTIMVAQDHLGFHIIIGTYNNTYLEYIFGPGSQSVLPARGTNKFPFLQIQELGPFNIKMEDHLRNFLRIMLAFILWQLEKSGDDAMFKEAFG</sequence>
<dbReference type="AlphaFoldDB" id="E4UYK3"/>
<dbReference type="STRING" id="535722.E4UYK3"/>
<keyword evidence="2" id="KW-1185">Reference proteome</keyword>
<evidence type="ECO:0000313" key="2">
    <source>
        <dbReference type="Proteomes" id="UP000002669"/>
    </source>
</evidence>
<name>E4UYK3_ARTGP</name>
<dbReference type="InParanoid" id="E4UYK3"/>
<organism evidence="2">
    <name type="scientific">Arthroderma gypseum (strain ATCC MYA-4604 / CBS 118893)</name>
    <name type="common">Microsporum gypseum</name>
    <dbReference type="NCBI Taxonomy" id="535722"/>
    <lineage>
        <taxon>Eukaryota</taxon>
        <taxon>Fungi</taxon>
        <taxon>Dikarya</taxon>
        <taxon>Ascomycota</taxon>
        <taxon>Pezizomycotina</taxon>
        <taxon>Eurotiomycetes</taxon>
        <taxon>Eurotiomycetidae</taxon>
        <taxon>Onygenales</taxon>
        <taxon>Arthrodermataceae</taxon>
        <taxon>Nannizzia</taxon>
    </lineage>
</organism>
<dbReference type="HOGENOM" id="CLU_057370_0_0_1"/>
<dbReference type="EMBL" id="DS989825">
    <property type="protein sequence ID" value="EFR02166.1"/>
    <property type="molecule type" value="Genomic_DNA"/>
</dbReference>